<feature type="DNA-binding region" description="H-T-H motif" evidence="2">
    <location>
        <begin position="50"/>
        <end position="69"/>
    </location>
</feature>
<dbReference type="PANTHER" id="PTHR30055">
    <property type="entry name" value="HTH-TYPE TRANSCRIPTIONAL REGULATOR RUTR"/>
    <property type="match status" value="1"/>
</dbReference>
<dbReference type="PROSITE" id="PS50977">
    <property type="entry name" value="HTH_TETR_2"/>
    <property type="match status" value="1"/>
</dbReference>
<dbReference type="PRINTS" id="PR00455">
    <property type="entry name" value="HTHTETR"/>
</dbReference>
<evidence type="ECO:0000256" key="2">
    <source>
        <dbReference type="PROSITE-ProRule" id="PRU00335"/>
    </source>
</evidence>
<protein>
    <submittedName>
        <fullName evidence="4">TetR family transcriptional regulator</fullName>
    </submittedName>
</protein>
<evidence type="ECO:0000313" key="4">
    <source>
        <dbReference type="EMBL" id="SUE16194.1"/>
    </source>
</evidence>
<reference evidence="4 5" key="1">
    <citation type="submission" date="2018-06" db="EMBL/GenBank/DDBJ databases">
        <authorList>
            <consortium name="Pathogen Informatics"/>
            <person name="Doyle S."/>
        </authorList>
    </citation>
    <scope>NUCLEOTIDE SEQUENCE [LARGE SCALE GENOMIC DNA]</scope>
    <source>
        <strain evidence="4 5">NCTC13296</strain>
    </source>
</reference>
<gene>
    <name evidence="4" type="primary">kstR2_10</name>
    <name evidence="4" type="ORF">NCTC13296_03062</name>
</gene>
<dbReference type="InterPro" id="IPR009057">
    <property type="entry name" value="Homeodomain-like_sf"/>
</dbReference>
<dbReference type="SUPFAM" id="SSF46689">
    <property type="entry name" value="Homeodomain-like"/>
    <property type="match status" value="1"/>
</dbReference>
<dbReference type="InterPro" id="IPR036271">
    <property type="entry name" value="Tet_transcr_reg_TetR-rel_C_sf"/>
</dbReference>
<keyword evidence="1 2" id="KW-0238">DNA-binding</keyword>
<dbReference type="InterPro" id="IPR001647">
    <property type="entry name" value="HTH_TetR"/>
</dbReference>
<dbReference type="OrthoDB" id="1669699at2"/>
<feature type="domain" description="HTH tetR-type" evidence="3">
    <location>
        <begin position="27"/>
        <end position="87"/>
    </location>
</feature>
<dbReference type="Proteomes" id="UP000254569">
    <property type="component" value="Unassembled WGS sequence"/>
</dbReference>
<proteinExistence type="predicted"/>
<dbReference type="Gene3D" id="1.10.357.10">
    <property type="entry name" value="Tetracycline Repressor, domain 2"/>
    <property type="match status" value="1"/>
</dbReference>
<dbReference type="AlphaFoldDB" id="A0A379M1H7"/>
<evidence type="ECO:0000256" key="1">
    <source>
        <dbReference type="ARBA" id="ARBA00023125"/>
    </source>
</evidence>
<dbReference type="Pfam" id="PF00440">
    <property type="entry name" value="TetR_N"/>
    <property type="match status" value="1"/>
</dbReference>
<organism evidence="4 5">
    <name type="scientific">Rhodococcus gordoniae</name>
    <dbReference type="NCBI Taxonomy" id="223392"/>
    <lineage>
        <taxon>Bacteria</taxon>
        <taxon>Bacillati</taxon>
        <taxon>Actinomycetota</taxon>
        <taxon>Actinomycetes</taxon>
        <taxon>Mycobacteriales</taxon>
        <taxon>Nocardiaceae</taxon>
        <taxon>Rhodococcus</taxon>
    </lineage>
</organism>
<dbReference type="InterPro" id="IPR041490">
    <property type="entry name" value="KstR2_TetR_C"/>
</dbReference>
<dbReference type="Pfam" id="PF17932">
    <property type="entry name" value="TetR_C_24"/>
    <property type="match status" value="1"/>
</dbReference>
<dbReference type="EMBL" id="UGVI01000001">
    <property type="protein sequence ID" value="SUE16194.1"/>
    <property type="molecule type" value="Genomic_DNA"/>
</dbReference>
<evidence type="ECO:0000313" key="5">
    <source>
        <dbReference type="Proteomes" id="UP000254569"/>
    </source>
</evidence>
<dbReference type="GO" id="GO:0003700">
    <property type="term" value="F:DNA-binding transcription factor activity"/>
    <property type="evidence" value="ECO:0007669"/>
    <property type="project" value="TreeGrafter"/>
</dbReference>
<evidence type="ECO:0000259" key="3">
    <source>
        <dbReference type="PROSITE" id="PS50977"/>
    </source>
</evidence>
<dbReference type="InterPro" id="IPR050109">
    <property type="entry name" value="HTH-type_TetR-like_transc_reg"/>
</dbReference>
<name>A0A379M1H7_9NOCA</name>
<dbReference type="RefSeq" id="WP_064064491.1">
    <property type="nucleotide sequence ID" value="NZ_LPZN01000038.1"/>
</dbReference>
<dbReference type="GO" id="GO:0000976">
    <property type="term" value="F:transcription cis-regulatory region binding"/>
    <property type="evidence" value="ECO:0007669"/>
    <property type="project" value="TreeGrafter"/>
</dbReference>
<sequence length="217" mass="24363">MTRAFEAEESGTPRADVRSADWREFQPLELDPILEHALEAFSENGFHGTTVRDLARRVGVTVPALYYHYENKEAVLVTLLDAAVLDLIDRVSAAVADGGDDPVARFVNAVEAIVLNMTHRAQRSGLDSEVRHISSENRRTYAATRKRLELMMLDLVREGVEQRVFDVDDVDEAVRALLGMFQSIVRWYQLDGPLTPAQIAQRYIVIALRIVGHHPAT</sequence>
<accession>A0A379M1H7</accession>
<dbReference type="SUPFAM" id="SSF48498">
    <property type="entry name" value="Tetracyclin repressor-like, C-terminal domain"/>
    <property type="match status" value="1"/>
</dbReference>
<keyword evidence="5" id="KW-1185">Reference proteome</keyword>
<dbReference type="PANTHER" id="PTHR30055:SF237">
    <property type="entry name" value="TRANSCRIPTIONAL REPRESSOR MCE3R"/>
    <property type="match status" value="1"/>
</dbReference>